<dbReference type="RefSeq" id="WP_130611260.1">
    <property type="nucleotide sequence ID" value="NZ_SGIU01000001.1"/>
</dbReference>
<dbReference type="EMBL" id="SGIU01000001">
    <property type="protein sequence ID" value="TAI49415.1"/>
    <property type="molecule type" value="Genomic_DNA"/>
</dbReference>
<comment type="caution">
    <text evidence="1">The sequence shown here is derived from an EMBL/GenBank/DDBJ whole genome shotgun (WGS) entry which is preliminary data.</text>
</comment>
<evidence type="ECO:0000313" key="2">
    <source>
        <dbReference type="Proteomes" id="UP000291981"/>
    </source>
</evidence>
<evidence type="ECO:0008006" key="3">
    <source>
        <dbReference type="Google" id="ProtNLM"/>
    </source>
</evidence>
<keyword evidence="2" id="KW-1185">Reference proteome</keyword>
<name>A0A4Q8QFX1_9FLAO</name>
<dbReference type="AlphaFoldDB" id="A0A4Q8QFX1"/>
<evidence type="ECO:0000313" key="1">
    <source>
        <dbReference type="EMBL" id="TAI49415.1"/>
    </source>
</evidence>
<gene>
    <name evidence="1" type="ORF">EW142_06345</name>
</gene>
<organism evidence="1 2">
    <name type="scientific">Flagellimonas allohymeniacidonis</name>
    <dbReference type="NCBI Taxonomy" id="2517819"/>
    <lineage>
        <taxon>Bacteria</taxon>
        <taxon>Pseudomonadati</taxon>
        <taxon>Bacteroidota</taxon>
        <taxon>Flavobacteriia</taxon>
        <taxon>Flavobacteriales</taxon>
        <taxon>Flavobacteriaceae</taxon>
        <taxon>Flagellimonas</taxon>
    </lineage>
</organism>
<reference evidence="1 2" key="1">
    <citation type="submission" date="2019-02" db="EMBL/GenBank/DDBJ databases">
        <title>Draft genome sequence of Muricauda sp. 176CP4-71.</title>
        <authorList>
            <person name="Park J.-S."/>
        </authorList>
    </citation>
    <scope>NUCLEOTIDE SEQUENCE [LARGE SCALE GENOMIC DNA]</scope>
    <source>
        <strain evidence="1 2">176CP4-71</strain>
    </source>
</reference>
<dbReference type="OrthoDB" id="1445945at2"/>
<accession>A0A4Q8QFX1</accession>
<protein>
    <recommendedName>
        <fullName evidence="3">Periplasmic heavy metal sensor</fullName>
    </recommendedName>
</protein>
<dbReference type="Proteomes" id="UP000291981">
    <property type="component" value="Unassembled WGS sequence"/>
</dbReference>
<proteinExistence type="predicted"/>
<sequence>MRKVLPLFFFVFSMHIFSQKECPLGVGGKDDDTIIEVFQLNEEQTEKMRNWSAELKIRNTLLKDKAKHLLKRNEESPPDVLMKVSKEYKDILDSMKANSLMIDKRLLSIFNERQYGFYLELCSGISLRPIFVNGPNNEK</sequence>